<evidence type="ECO:0000313" key="2">
    <source>
        <dbReference type="EMBL" id="KAJ1177842.1"/>
    </source>
</evidence>
<evidence type="ECO:0000256" key="1">
    <source>
        <dbReference type="SAM" id="MobiDB-lite"/>
    </source>
</evidence>
<dbReference type="Proteomes" id="UP001066276">
    <property type="component" value="Chromosome 3_2"/>
</dbReference>
<feature type="region of interest" description="Disordered" evidence="1">
    <location>
        <begin position="70"/>
        <end position="130"/>
    </location>
</feature>
<gene>
    <name evidence="2" type="ORF">NDU88_003094</name>
</gene>
<organism evidence="2 3">
    <name type="scientific">Pleurodeles waltl</name>
    <name type="common">Iberian ribbed newt</name>
    <dbReference type="NCBI Taxonomy" id="8319"/>
    <lineage>
        <taxon>Eukaryota</taxon>
        <taxon>Metazoa</taxon>
        <taxon>Chordata</taxon>
        <taxon>Craniata</taxon>
        <taxon>Vertebrata</taxon>
        <taxon>Euteleostomi</taxon>
        <taxon>Amphibia</taxon>
        <taxon>Batrachia</taxon>
        <taxon>Caudata</taxon>
        <taxon>Salamandroidea</taxon>
        <taxon>Salamandridae</taxon>
        <taxon>Pleurodelinae</taxon>
        <taxon>Pleurodeles</taxon>
    </lineage>
</organism>
<protein>
    <submittedName>
        <fullName evidence="2">Uncharacterized protein</fullName>
    </submittedName>
</protein>
<sequence length="130" mass="14556">MKEYADRHQRAQLSTIREGVWVLVRREQKRKSDSQYHKNPLHVVNQKGTIVLAASEVKRATWNIAHFKKCNAPPKEATSGGDSDATEDAPTTASRTGLFLSSAVGEPTPLTSASRPQRARRRPLQLLREI</sequence>
<dbReference type="AlphaFoldDB" id="A0AAV7TQ72"/>
<comment type="caution">
    <text evidence="2">The sequence shown here is derived from an EMBL/GenBank/DDBJ whole genome shotgun (WGS) entry which is preliminary data.</text>
</comment>
<dbReference type="EMBL" id="JANPWB010000006">
    <property type="protein sequence ID" value="KAJ1177842.1"/>
    <property type="molecule type" value="Genomic_DNA"/>
</dbReference>
<proteinExistence type="predicted"/>
<reference evidence="2" key="1">
    <citation type="journal article" date="2022" name="bioRxiv">
        <title>Sequencing and chromosome-scale assembly of the giantPleurodeles waltlgenome.</title>
        <authorList>
            <person name="Brown T."/>
            <person name="Elewa A."/>
            <person name="Iarovenko S."/>
            <person name="Subramanian E."/>
            <person name="Araus A.J."/>
            <person name="Petzold A."/>
            <person name="Susuki M."/>
            <person name="Suzuki K.-i.T."/>
            <person name="Hayashi T."/>
            <person name="Toyoda A."/>
            <person name="Oliveira C."/>
            <person name="Osipova E."/>
            <person name="Leigh N.D."/>
            <person name="Simon A."/>
            <person name="Yun M.H."/>
        </authorList>
    </citation>
    <scope>NUCLEOTIDE SEQUENCE</scope>
    <source>
        <strain evidence="2">20211129_DDA</strain>
        <tissue evidence="2">Liver</tissue>
    </source>
</reference>
<evidence type="ECO:0000313" key="3">
    <source>
        <dbReference type="Proteomes" id="UP001066276"/>
    </source>
</evidence>
<accession>A0AAV7TQ72</accession>
<name>A0AAV7TQ72_PLEWA</name>
<keyword evidence="3" id="KW-1185">Reference proteome</keyword>